<keyword evidence="6" id="KW-1185">Reference proteome</keyword>
<evidence type="ECO:0000259" key="4">
    <source>
        <dbReference type="PROSITE" id="PS50835"/>
    </source>
</evidence>
<feature type="domain" description="Ig-like" evidence="4">
    <location>
        <begin position="147"/>
        <end position="229"/>
    </location>
</feature>
<feature type="signal peptide" evidence="3">
    <location>
        <begin position="1"/>
        <end position="19"/>
    </location>
</feature>
<feature type="compositionally biased region" description="Polar residues" evidence="1">
    <location>
        <begin position="295"/>
        <end position="314"/>
    </location>
</feature>
<dbReference type="PANTHER" id="PTHR21063">
    <property type="entry name" value="LFA-3"/>
    <property type="match status" value="1"/>
</dbReference>
<dbReference type="PANTHER" id="PTHR21063:SF4">
    <property type="entry name" value="CD48 ANTIGEN-RELATED"/>
    <property type="match status" value="1"/>
</dbReference>
<evidence type="ECO:0000256" key="1">
    <source>
        <dbReference type="SAM" id="MobiDB-lite"/>
    </source>
</evidence>
<reference evidence="5" key="1">
    <citation type="submission" date="2021-02" db="EMBL/GenBank/DDBJ databases">
        <title>Comparative genomics reveals that relaxation of natural selection precedes convergent phenotypic evolution of cavefish.</title>
        <authorList>
            <person name="Peng Z."/>
        </authorList>
    </citation>
    <scope>NUCLEOTIDE SEQUENCE</scope>
    <source>
        <tissue evidence="5">Muscle</tissue>
    </source>
</reference>
<dbReference type="Pfam" id="PF07686">
    <property type="entry name" value="V-set"/>
    <property type="match status" value="1"/>
</dbReference>
<evidence type="ECO:0000256" key="2">
    <source>
        <dbReference type="SAM" id="Phobius"/>
    </source>
</evidence>
<feature type="chain" id="PRO_5040972627" description="Ig-like domain-containing protein" evidence="3">
    <location>
        <begin position="20"/>
        <end position="344"/>
    </location>
</feature>
<accession>A0A9W7W8D1</accession>
<dbReference type="InterPro" id="IPR013783">
    <property type="entry name" value="Ig-like_fold"/>
</dbReference>
<keyword evidence="3" id="KW-0732">Signal</keyword>
<keyword evidence="2" id="KW-0812">Transmembrane</keyword>
<proteinExistence type="predicted"/>
<organism evidence="5 6">
    <name type="scientific">Triplophysa rosa</name>
    <name type="common">Cave loach</name>
    <dbReference type="NCBI Taxonomy" id="992332"/>
    <lineage>
        <taxon>Eukaryota</taxon>
        <taxon>Metazoa</taxon>
        <taxon>Chordata</taxon>
        <taxon>Craniata</taxon>
        <taxon>Vertebrata</taxon>
        <taxon>Euteleostomi</taxon>
        <taxon>Actinopterygii</taxon>
        <taxon>Neopterygii</taxon>
        <taxon>Teleostei</taxon>
        <taxon>Ostariophysi</taxon>
        <taxon>Cypriniformes</taxon>
        <taxon>Nemacheilidae</taxon>
        <taxon>Triplophysa</taxon>
    </lineage>
</organism>
<sequence>MNRSLIVVLCLLQLDDVSCDGLKTGMDNTHNAEIATPKITETTMMPVSEGGSVTLSTHLKERHNEDIEWVYEENYLIAELHGQNDDYHFCDDGRFRDRLQLDLKTGSLTIKNISQIHSGTYEPKITDDSVMARQCLSYNVTVYDPLPLPVITKNSTRCSSSSKCVVMCSVNVTRVTLSWYNGSRLNSSISVSDLKSNFLCLEVKYQDTNTYRCVVNNSFVNITTQLNIGEFCKDQGKYLGYLGFLGLIILCPICYCLYKCQKDASRGQHPVTYTVALGNAGTSGGHQGTSGGHQETSGTAAQENDASGQGTSGNDAIEKTSLIVRPSSSQESVSSNTLCCSKSQ</sequence>
<evidence type="ECO:0000256" key="3">
    <source>
        <dbReference type="SAM" id="SignalP"/>
    </source>
</evidence>
<gene>
    <name evidence="5" type="ORF">IRJ41_010613</name>
</gene>
<evidence type="ECO:0000313" key="6">
    <source>
        <dbReference type="Proteomes" id="UP001059041"/>
    </source>
</evidence>
<dbReference type="PROSITE" id="PS50835">
    <property type="entry name" value="IG_LIKE"/>
    <property type="match status" value="1"/>
</dbReference>
<dbReference type="SUPFAM" id="SSF48726">
    <property type="entry name" value="Immunoglobulin"/>
    <property type="match status" value="2"/>
</dbReference>
<dbReference type="EMBL" id="JAFHDT010000025">
    <property type="protein sequence ID" value="KAI7791147.1"/>
    <property type="molecule type" value="Genomic_DNA"/>
</dbReference>
<keyword evidence="2" id="KW-0472">Membrane</keyword>
<feature type="region of interest" description="Disordered" evidence="1">
    <location>
        <begin position="283"/>
        <end position="344"/>
    </location>
</feature>
<dbReference type="Proteomes" id="UP001059041">
    <property type="component" value="Linkage Group LG25"/>
</dbReference>
<comment type="caution">
    <text evidence="5">The sequence shown here is derived from an EMBL/GenBank/DDBJ whole genome shotgun (WGS) entry which is preliminary data.</text>
</comment>
<feature type="transmembrane region" description="Helical" evidence="2">
    <location>
        <begin position="238"/>
        <end position="258"/>
    </location>
</feature>
<protein>
    <recommendedName>
        <fullName evidence="4">Ig-like domain-containing protein</fullName>
    </recommendedName>
</protein>
<dbReference type="Gene3D" id="2.60.40.10">
    <property type="entry name" value="Immunoglobulins"/>
    <property type="match status" value="2"/>
</dbReference>
<dbReference type="InterPro" id="IPR013106">
    <property type="entry name" value="Ig_V-set"/>
</dbReference>
<evidence type="ECO:0000313" key="5">
    <source>
        <dbReference type="EMBL" id="KAI7791147.1"/>
    </source>
</evidence>
<keyword evidence="2" id="KW-1133">Transmembrane helix</keyword>
<dbReference type="InterPro" id="IPR036179">
    <property type="entry name" value="Ig-like_dom_sf"/>
</dbReference>
<name>A0A9W7W8D1_TRIRA</name>
<dbReference type="AlphaFoldDB" id="A0A9W7W8D1"/>
<dbReference type="InterPro" id="IPR007110">
    <property type="entry name" value="Ig-like_dom"/>
</dbReference>